<evidence type="ECO:0000259" key="16">
    <source>
        <dbReference type="Pfam" id="PF22461"/>
    </source>
</evidence>
<keyword evidence="5" id="KW-0762">Sugar transport</keyword>
<dbReference type="PANTHER" id="PTHR33619:SF3">
    <property type="entry name" value="POLYSACCHARIDE EXPORT PROTEIN GFCE-RELATED"/>
    <property type="match status" value="1"/>
</dbReference>
<dbReference type="GO" id="GO:0015159">
    <property type="term" value="F:polysaccharide transmembrane transporter activity"/>
    <property type="evidence" value="ECO:0007669"/>
    <property type="project" value="InterPro"/>
</dbReference>
<dbReference type="OrthoDB" id="7198507at2"/>
<evidence type="ECO:0000256" key="5">
    <source>
        <dbReference type="ARBA" id="ARBA00022597"/>
    </source>
</evidence>
<dbReference type="InterPro" id="IPR054765">
    <property type="entry name" value="SLBB_dom"/>
</dbReference>
<keyword evidence="13" id="KW-0998">Cell outer membrane</keyword>
<evidence type="ECO:0000256" key="9">
    <source>
        <dbReference type="ARBA" id="ARBA00023065"/>
    </source>
</evidence>
<keyword evidence="14" id="KW-0449">Lipoprotein</keyword>
<keyword evidence="18" id="KW-1185">Reference proteome</keyword>
<evidence type="ECO:0000256" key="14">
    <source>
        <dbReference type="ARBA" id="ARBA00023288"/>
    </source>
</evidence>
<dbReference type="Proteomes" id="UP000015346">
    <property type="component" value="Unassembled WGS sequence"/>
</dbReference>
<keyword evidence="6" id="KW-0812">Transmembrane</keyword>
<feature type="domain" description="SLBB" evidence="16">
    <location>
        <begin position="181"/>
        <end position="255"/>
    </location>
</feature>
<keyword evidence="10" id="KW-0626">Porin</keyword>
<dbReference type="Pfam" id="PF22461">
    <property type="entry name" value="SLBB_2"/>
    <property type="match status" value="1"/>
</dbReference>
<evidence type="ECO:0000256" key="13">
    <source>
        <dbReference type="ARBA" id="ARBA00023237"/>
    </source>
</evidence>
<reference evidence="17 18" key="1">
    <citation type="journal article" date="2013" name="Stand. Genomic Sci.">
        <title>Genome sequence of the reddish-pigmented Rubellimicrobium thermophilum type strain (DSM 16684(T)), a member of the Roseobacter clade.</title>
        <authorList>
            <person name="Fiebig A."/>
            <person name="Riedel T."/>
            <person name="Gronow S."/>
            <person name="Petersen J."/>
            <person name="Klenk H.P."/>
            <person name="Goker M."/>
        </authorList>
    </citation>
    <scope>NUCLEOTIDE SEQUENCE [LARGE SCALE GENOMIC DNA]</scope>
    <source>
        <strain evidence="17 18">DSM 16684</strain>
    </source>
</reference>
<protein>
    <submittedName>
        <fullName evidence="17">Periplasmic protein involved in polysaccharide export</fullName>
    </submittedName>
</protein>
<name>S9QPB9_9RHOB</name>
<gene>
    <name evidence="17" type="ORF">ruthe_02922</name>
</gene>
<sequence>MRRALSRTGAAGSGPARGVLVLMLASGLAACGALPRGAGLESEVLRVTSDEVPADFAVEPVTRASLARFESWPRIGERHLEWIGHTAEPPNRIIAAGDVLRVTVWNTEDNSLLTSPGQRSITLDPVTVSASGTVFMPYIGTIRVAGMSPDRAREVIEGRYVEVTPSAQVQLEIAETRGNMVSLVGGVGRPGTYPLQDQSATILSLLAEGGGVDRSLNNPQVTLMRGGQLYGISVERLFSDPRLDTTLRGGDRVIVEPDDRYFLSLGAAGSEAMHRFPKDVVSALDALSIIGGVSEARADPKGVLILRGYPSSAVRADGSGPPHTRVVFTIDLTSADGLFSAGQFRILSGDLIYATESPVTSAQTIMTLIGSGFGLIRSAGSL</sequence>
<dbReference type="GO" id="GO:0006811">
    <property type="term" value="P:monoatomic ion transport"/>
    <property type="evidence" value="ECO:0007669"/>
    <property type="project" value="UniProtKB-KW"/>
</dbReference>
<evidence type="ECO:0000256" key="4">
    <source>
        <dbReference type="ARBA" id="ARBA00022452"/>
    </source>
</evidence>
<keyword evidence="3" id="KW-0813">Transport</keyword>
<dbReference type="RefSeq" id="WP_021098985.1">
    <property type="nucleotide sequence ID" value="NZ_KE557324.1"/>
</dbReference>
<keyword evidence="11" id="KW-0472">Membrane</keyword>
<comment type="similarity">
    <text evidence="2">Belongs to the BexD/CtrA/VexA family.</text>
</comment>
<keyword evidence="12" id="KW-0564">Palmitate</keyword>
<accession>S9QPB9</accession>
<keyword evidence="9" id="KW-0406">Ion transport</keyword>
<dbReference type="GO" id="GO:0009279">
    <property type="term" value="C:cell outer membrane"/>
    <property type="evidence" value="ECO:0007669"/>
    <property type="project" value="UniProtKB-SubCell"/>
</dbReference>
<dbReference type="EMBL" id="AOLV01000033">
    <property type="protein sequence ID" value="EPX83296.1"/>
    <property type="molecule type" value="Genomic_DNA"/>
</dbReference>
<evidence type="ECO:0000259" key="15">
    <source>
        <dbReference type="Pfam" id="PF02563"/>
    </source>
</evidence>
<dbReference type="GO" id="GO:0015288">
    <property type="term" value="F:porin activity"/>
    <property type="evidence" value="ECO:0007669"/>
    <property type="project" value="UniProtKB-KW"/>
</dbReference>
<dbReference type="Pfam" id="PF02563">
    <property type="entry name" value="Poly_export"/>
    <property type="match status" value="1"/>
</dbReference>
<dbReference type="AlphaFoldDB" id="S9QPB9"/>
<evidence type="ECO:0000256" key="7">
    <source>
        <dbReference type="ARBA" id="ARBA00022729"/>
    </source>
</evidence>
<feature type="domain" description="Polysaccharide export protein N-terminal" evidence="15">
    <location>
        <begin position="88"/>
        <end position="172"/>
    </location>
</feature>
<evidence type="ECO:0000256" key="11">
    <source>
        <dbReference type="ARBA" id="ARBA00023136"/>
    </source>
</evidence>
<evidence type="ECO:0000256" key="2">
    <source>
        <dbReference type="ARBA" id="ARBA00009450"/>
    </source>
</evidence>
<dbReference type="InterPro" id="IPR049712">
    <property type="entry name" value="Poly_export"/>
</dbReference>
<keyword evidence="7" id="KW-0732">Signal</keyword>
<dbReference type="Gene3D" id="3.30.1950.10">
    <property type="entry name" value="wza like domain"/>
    <property type="match status" value="1"/>
</dbReference>
<evidence type="ECO:0000256" key="10">
    <source>
        <dbReference type="ARBA" id="ARBA00023114"/>
    </source>
</evidence>
<dbReference type="PATRIC" id="fig|1123069.3.peg.2893"/>
<comment type="subcellular location">
    <subcellularLocation>
        <location evidence="1">Cell outer membrane</location>
        <topology evidence="1">Multi-pass membrane protein</topology>
    </subcellularLocation>
</comment>
<dbReference type="STRING" id="1123069.ruthe_02922"/>
<evidence type="ECO:0000256" key="3">
    <source>
        <dbReference type="ARBA" id="ARBA00022448"/>
    </source>
</evidence>
<dbReference type="HOGENOM" id="CLU_038343_4_0_5"/>
<proteinExistence type="inferred from homology"/>
<dbReference type="InterPro" id="IPR003715">
    <property type="entry name" value="Poly_export_N"/>
</dbReference>
<dbReference type="PROSITE" id="PS51257">
    <property type="entry name" value="PROKAR_LIPOPROTEIN"/>
    <property type="match status" value="1"/>
</dbReference>
<evidence type="ECO:0000256" key="12">
    <source>
        <dbReference type="ARBA" id="ARBA00023139"/>
    </source>
</evidence>
<evidence type="ECO:0000313" key="18">
    <source>
        <dbReference type="Proteomes" id="UP000015346"/>
    </source>
</evidence>
<evidence type="ECO:0000256" key="8">
    <source>
        <dbReference type="ARBA" id="ARBA00023047"/>
    </source>
</evidence>
<comment type="caution">
    <text evidence="17">The sequence shown here is derived from an EMBL/GenBank/DDBJ whole genome shotgun (WGS) entry which is preliminary data.</text>
</comment>
<keyword evidence="4" id="KW-1134">Transmembrane beta strand</keyword>
<keyword evidence="8" id="KW-0625">Polysaccharide transport</keyword>
<evidence type="ECO:0000256" key="6">
    <source>
        <dbReference type="ARBA" id="ARBA00022692"/>
    </source>
</evidence>
<dbReference type="Gene3D" id="3.10.560.10">
    <property type="entry name" value="Outer membrane lipoprotein wza domain like"/>
    <property type="match status" value="2"/>
</dbReference>
<evidence type="ECO:0000256" key="1">
    <source>
        <dbReference type="ARBA" id="ARBA00004571"/>
    </source>
</evidence>
<dbReference type="PANTHER" id="PTHR33619">
    <property type="entry name" value="POLYSACCHARIDE EXPORT PROTEIN GFCE-RELATED"/>
    <property type="match status" value="1"/>
</dbReference>
<evidence type="ECO:0000313" key="17">
    <source>
        <dbReference type="EMBL" id="EPX83296.1"/>
    </source>
</evidence>
<dbReference type="GO" id="GO:0046930">
    <property type="term" value="C:pore complex"/>
    <property type="evidence" value="ECO:0007669"/>
    <property type="project" value="UniProtKB-KW"/>
</dbReference>
<organism evidence="17 18">
    <name type="scientific">Rubellimicrobium thermophilum DSM 16684</name>
    <dbReference type="NCBI Taxonomy" id="1123069"/>
    <lineage>
        <taxon>Bacteria</taxon>
        <taxon>Pseudomonadati</taxon>
        <taxon>Pseudomonadota</taxon>
        <taxon>Alphaproteobacteria</taxon>
        <taxon>Rhodobacterales</taxon>
        <taxon>Roseobacteraceae</taxon>
        <taxon>Rubellimicrobium</taxon>
    </lineage>
</organism>